<feature type="domain" description="MIP18 family-like" evidence="1">
    <location>
        <begin position="18"/>
        <end position="86"/>
    </location>
</feature>
<dbReference type="InterPro" id="IPR002744">
    <property type="entry name" value="MIP18-like"/>
</dbReference>
<protein>
    <submittedName>
        <fullName evidence="2">DUF59 domain-containing protein</fullName>
    </submittedName>
</protein>
<keyword evidence="3" id="KW-1185">Reference proteome</keyword>
<gene>
    <name evidence="2" type="ORF">GDR74_00550</name>
</gene>
<dbReference type="RefSeq" id="WP_152584471.1">
    <property type="nucleotide sequence ID" value="NZ_CP045423.1"/>
</dbReference>
<dbReference type="Gene3D" id="3.30.300.130">
    <property type="entry name" value="Fe-S cluster assembly (FSCA)"/>
    <property type="match status" value="1"/>
</dbReference>
<dbReference type="InterPro" id="IPR052339">
    <property type="entry name" value="Fe-S_Maturation_MIP18"/>
</dbReference>
<organism evidence="2 3">
    <name type="scientific">Microvirga thermotolerans</name>
    <dbReference type="NCBI Taxonomy" id="2651334"/>
    <lineage>
        <taxon>Bacteria</taxon>
        <taxon>Pseudomonadati</taxon>
        <taxon>Pseudomonadota</taxon>
        <taxon>Alphaproteobacteria</taxon>
        <taxon>Hyphomicrobiales</taxon>
        <taxon>Methylobacteriaceae</taxon>
        <taxon>Microvirga</taxon>
    </lineage>
</organism>
<dbReference type="EMBL" id="CP045423">
    <property type="protein sequence ID" value="QFU14821.1"/>
    <property type="molecule type" value="Genomic_DNA"/>
</dbReference>
<evidence type="ECO:0000313" key="3">
    <source>
        <dbReference type="Proteomes" id="UP000325614"/>
    </source>
</evidence>
<dbReference type="KEGG" id="mico:GDR74_00550"/>
<dbReference type="AlphaFoldDB" id="A0A5P9JRU5"/>
<name>A0A5P9JRU5_9HYPH</name>
<sequence length="116" mass="12600">MTLPSKRPARDPGSLDPAVLDALANVMDPEIGLSLVDLGLVYRAVVGGDAVEVALTLTTRACPLGEMILDEARDSLAQRFPGHSRIDVRLVWEPLWTPDFITPRGRDLLGRPSRTA</sequence>
<dbReference type="Pfam" id="PF01883">
    <property type="entry name" value="FeS_assembly_P"/>
    <property type="match status" value="1"/>
</dbReference>
<dbReference type="PANTHER" id="PTHR42831">
    <property type="entry name" value="FE-S PROTEIN MATURATION AUXILIARY FACTOR YITW"/>
    <property type="match status" value="1"/>
</dbReference>
<evidence type="ECO:0000259" key="1">
    <source>
        <dbReference type="Pfam" id="PF01883"/>
    </source>
</evidence>
<dbReference type="PANTHER" id="PTHR42831:SF1">
    <property type="entry name" value="FE-S PROTEIN MATURATION AUXILIARY FACTOR YITW"/>
    <property type="match status" value="1"/>
</dbReference>
<dbReference type="SUPFAM" id="SSF117916">
    <property type="entry name" value="Fe-S cluster assembly (FSCA) domain-like"/>
    <property type="match status" value="1"/>
</dbReference>
<evidence type="ECO:0000313" key="2">
    <source>
        <dbReference type="EMBL" id="QFU14821.1"/>
    </source>
</evidence>
<proteinExistence type="predicted"/>
<reference evidence="2 3" key="1">
    <citation type="submission" date="2019-10" db="EMBL/GenBank/DDBJ databases">
        <title>Isolation, Identification of Microvirga thermotolerans HR1, a novel thermophilic bacterium and Comparative Genomics of the genus Microvirga.</title>
        <authorList>
            <person name="Li J."/>
            <person name="Zhang W."/>
            <person name="Lin M."/>
            <person name="Wang J."/>
        </authorList>
    </citation>
    <scope>NUCLEOTIDE SEQUENCE [LARGE SCALE GENOMIC DNA]</scope>
    <source>
        <strain evidence="2 3">HR1</strain>
    </source>
</reference>
<accession>A0A5P9JRU5</accession>
<dbReference type="InterPro" id="IPR034904">
    <property type="entry name" value="FSCA_dom_sf"/>
</dbReference>
<dbReference type="Proteomes" id="UP000325614">
    <property type="component" value="Chromosome"/>
</dbReference>